<gene>
    <name evidence="1" type="ORF">NOX80_12380</name>
</gene>
<accession>A0ABY5INK2</accession>
<evidence type="ECO:0000313" key="2">
    <source>
        <dbReference type="Proteomes" id="UP001059844"/>
    </source>
</evidence>
<proteinExistence type="predicted"/>
<evidence type="ECO:0000313" key="1">
    <source>
        <dbReference type="EMBL" id="UUC44428.1"/>
    </source>
</evidence>
<name>A0ABY5INK2_9FLAO</name>
<dbReference type="RefSeq" id="WP_256550104.1">
    <property type="nucleotide sequence ID" value="NZ_CP101751.1"/>
</dbReference>
<protein>
    <submittedName>
        <fullName evidence="1">Uncharacterized protein</fullName>
    </submittedName>
</protein>
<dbReference type="EMBL" id="CP101751">
    <property type="protein sequence ID" value="UUC44428.1"/>
    <property type="molecule type" value="Genomic_DNA"/>
</dbReference>
<dbReference type="Proteomes" id="UP001059844">
    <property type="component" value="Chromosome"/>
</dbReference>
<keyword evidence="2" id="KW-1185">Reference proteome</keyword>
<reference evidence="1" key="1">
    <citation type="submission" date="2022-07" db="EMBL/GenBank/DDBJ databases">
        <title>Isolation, identification, and degradation of a PFOSA degrading strain from sewage treatment plant.</title>
        <authorList>
            <person name="Zhang L."/>
            <person name="Huo Y."/>
        </authorList>
    </citation>
    <scope>NUCLEOTIDE SEQUENCE</scope>
    <source>
        <strain evidence="1">C1</strain>
    </source>
</reference>
<sequence>MNRYLLAFLLCIITSFAFSQNIKLKKGKILIEGKEFLSCEKGGAFGAVAYELSELNTNKRIITLVQNDGGTHMEISDDYTQIKFLTKGERAEIRGGNIYNAIKLLLKNGVLTPEGTLDESQIDLFIKNYDEKISENTTILR</sequence>
<organism evidence="1 2">
    <name type="scientific">Flavobacterium cerinum</name>
    <dbReference type="NCBI Taxonomy" id="2502784"/>
    <lineage>
        <taxon>Bacteria</taxon>
        <taxon>Pseudomonadati</taxon>
        <taxon>Bacteroidota</taxon>
        <taxon>Flavobacteriia</taxon>
        <taxon>Flavobacteriales</taxon>
        <taxon>Flavobacteriaceae</taxon>
        <taxon>Flavobacterium</taxon>
    </lineage>
</organism>